<feature type="transmembrane region" description="Helical" evidence="5">
    <location>
        <begin position="52"/>
        <end position="73"/>
    </location>
</feature>
<feature type="transmembrane region" description="Helical" evidence="5">
    <location>
        <begin position="381"/>
        <end position="399"/>
    </location>
</feature>
<dbReference type="CDD" id="cd17504">
    <property type="entry name" value="MFS_MMR_MDR_like"/>
    <property type="match status" value="1"/>
</dbReference>
<feature type="transmembrane region" description="Helical" evidence="5">
    <location>
        <begin position="110"/>
        <end position="130"/>
    </location>
</feature>
<sequence>MKNTKTKDTEKIHESTWITLAILGSTILITMYGETMLLPAISDIISDFDISYSTSSWILTAYLISGAVMTPIAGKLSDVYGRKKMVLVIFIIYIVGIAIGGMSTNIYTLILARIIQGIGISMFPIAFGIIRDQFPMSKIAIGVGIFSSMFAAGSVVGIAIGGTIVQNFGWQATFFTIIPVAIILWIIIKKLIKNDDTSDTDDEVEQNSNFNLPEKENVQLDHNIIRGKKTRHHIDIKGAMSLAFSISAFLLTLTYFANINGESNNITSFDGIVMVSLIALTICSMIAFVIIERKAKDPLIPLGLISDKILLPSNILLLIFGITMFMIYQTIPILVTSPIPFGFGGDALDSAMVQLPFMIIFLIFAPSSGFIVSKIGNFKPIIVGSVLTTIGFASLFVFHVNEFVIAINLIIISAGLSLTQVGAFNITLQHTPRQYSGVSIGISVVLVLMGSSIGPVIASTFMQAYQEPVNGIDGQSFPSQLSYNLIFITATIISIVSFPCMILLKRRTNQLIPKRV</sequence>
<feature type="transmembrane region" description="Helical" evidence="5">
    <location>
        <begin position="481"/>
        <end position="504"/>
    </location>
</feature>
<feature type="transmembrane region" description="Helical" evidence="5">
    <location>
        <begin position="12"/>
        <end position="32"/>
    </location>
</feature>
<evidence type="ECO:0000256" key="3">
    <source>
        <dbReference type="ARBA" id="ARBA00022989"/>
    </source>
</evidence>
<evidence type="ECO:0000313" key="8">
    <source>
        <dbReference type="Proteomes" id="UP000315289"/>
    </source>
</evidence>
<feature type="transmembrane region" description="Helical" evidence="5">
    <location>
        <begin position="168"/>
        <end position="188"/>
    </location>
</feature>
<dbReference type="Pfam" id="PF07690">
    <property type="entry name" value="MFS_1"/>
    <property type="match status" value="1"/>
</dbReference>
<dbReference type="Proteomes" id="UP000315289">
    <property type="component" value="Unassembled WGS sequence"/>
</dbReference>
<feature type="transmembrane region" description="Helical" evidence="5">
    <location>
        <begin position="139"/>
        <end position="162"/>
    </location>
</feature>
<feature type="transmembrane region" description="Helical" evidence="5">
    <location>
        <begin position="85"/>
        <end position="104"/>
    </location>
</feature>
<keyword evidence="8" id="KW-1185">Reference proteome</keyword>
<evidence type="ECO:0000256" key="4">
    <source>
        <dbReference type="ARBA" id="ARBA00023136"/>
    </source>
</evidence>
<organism evidence="7 8">
    <name type="scientific">Candidatus Nitrosocosmicus arcticus</name>
    <dbReference type="NCBI Taxonomy" id="2035267"/>
    <lineage>
        <taxon>Archaea</taxon>
        <taxon>Nitrososphaerota</taxon>
        <taxon>Nitrososphaeria</taxon>
        <taxon>Nitrososphaerales</taxon>
        <taxon>Nitrososphaeraceae</taxon>
        <taxon>Candidatus Nitrosocosmicus</taxon>
    </lineage>
</organism>
<dbReference type="AlphaFoldDB" id="A0A557SR59"/>
<dbReference type="GO" id="GO:0022857">
    <property type="term" value="F:transmembrane transporter activity"/>
    <property type="evidence" value="ECO:0007669"/>
    <property type="project" value="InterPro"/>
</dbReference>
<dbReference type="PROSITE" id="PS50850">
    <property type="entry name" value="MFS"/>
    <property type="match status" value="1"/>
</dbReference>
<evidence type="ECO:0000259" key="6">
    <source>
        <dbReference type="PROSITE" id="PS50850"/>
    </source>
</evidence>
<keyword evidence="4 5" id="KW-0472">Membrane</keyword>
<name>A0A557SR59_9ARCH</name>
<reference evidence="7 8" key="1">
    <citation type="journal article" date="2019" name="Front. Microbiol.">
        <title>Ammonia Oxidation by the Arctic Terrestrial Thaumarchaeote Candidatus Nitrosocosmicus arcticus Is Stimulated by Increasing Temperatures.</title>
        <authorList>
            <person name="Alves R.J.E."/>
            <person name="Kerou M."/>
            <person name="Zappe A."/>
            <person name="Bittner R."/>
            <person name="Abby S.S."/>
            <person name="Schmidt H.A."/>
            <person name="Pfeifer K."/>
            <person name="Schleper C."/>
        </authorList>
    </citation>
    <scope>NUCLEOTIDE SEQUENCE [LARGE SCALE GENOMIC DNA]</scope>
    <source>
        <strain evidence="7 8">Kfb</strain>
    </source>
</reference>
<accession>A0A557SR59</accession>
<evidence type="ECO:0000256" key="5">
    <source>
        <dbReference type="SAM" id="Phobius"/>
    </source>
</evidence>
<evidence type="ECO:0000256" key="1">
    <source>
        <dbReference type="ARBA" id="ARBA00004141"/>
    </source>
</evidence>
<dbReference type="GO" id="GO:0005886">
    <property type="term" value="C:plasma membrane"/>
    <property type="evidence" value="ECO:0007669"/>
    <property type="project" value="TreeGrafter"/>
</dbReference>
<dbReference type="OrthoDB" id="117970at2157"/>
<feature type="transmembrane region" description="Helical" evidence="5">
    <location>
        <begin position="440"/>
        <end position="461"/>
    </location>
</feature>
<keyword evidence="3 5" id="KW-1133">Transmembrane helix</keyword>
<dbReference type="InterPro" id="IPR011701">
    <property type="entry name" value="MFS"/>
</dbReference>
<feature type="transmembrane region" description="Helical" evidence="5">
    <location>
        <begin position="311"/>
        <end position="331"/>
    </location>
</feature>
<protein>
    <submittedName>
        <fullName evidence="7">MFS family permease</fullName>
    </submittedName>
</protein>
<dbReference type="PANTHER" id="PTHR23501:SF192">
    <property type="entry name" value="TRANSPORTER"/>
    <property type="match status" value="1"/>
</dbReference>
<feature type="transmembrane region" description="Helical" evidence="5">
    <location>
        <begin position="238"/>
        <end position="259"/>
    </location>
</feature>
<comment type="subcellular location">
    <subcellularLocation>
        <location evidence="1">Membrane</location>
        <topology evidence="1">Multi-pass membrane protein</topology>
    </subcellularLocation>
</comment>
<dbReference type="Gene3D" id="1.20.1250.20">
    <property type="entry name" value="MFS general substrate transporter like domains"/>
    <property type="match status" value="1"/>
</dbReference>
<feature type="transmembrane region" description="Helical" evidence="5">
    <location>
        <begin position="351"/>
        <end position="372"/>
    </location>
</feature>
<dbReference type="RefSeq" id="WP_144734720.1">
    <property type="nucleotide sequence ID" value="NZ_ML675594.1"/>
</dbReference>
<dbReference type="EMBL" id="VOAH01000021">
    <property type="protein sequence ID" value="TVP39090.1"/>
    <property type="molecule type" value="Genomic_DNA"/>
</dbReference>
<feature type="transmembrane region" description="Helical" evidence="5">
    <location>
        <begin position="271"/>
        <end position="291"/>
    </location>
</feature>
<dbReference type="SUPFAM" id="SSF103473">
    <property type="entry name" value="MFS general substrate transporter"/>
    <property type="match status" value="1"/>
</dbReference>
<feature type="transmembrane region" description="Helical" evidence="5">
    <location>
        <begin position="405"/>
        <end position="428"/>
    </location>
</feature>
<feature type="domain" description="Major facilitator superfamily (MFS) profile" evidence="6">
    <location>
        <begin position="19"/>
        <end position="509"/>
    </location>
</feature>
<dbReference type="PANTHER" id="PTHR23501">
    <property type="entry name" value="MAJOR FACILITATOR SUPERFAMILY"/>
    <property type="match status" value="1"/>
</dbReference>
<gene>
    <name evidence="7" type="ORF">NARC_210034</name>
</gene>
<dbReference type="InterPro" id="IPR020846">
    <property type="entry name" value="MFS_dom"/>
</dbReference>
<evidence type="ECO:0000313" key="7">
    <source>
        <dbReference type="EMBL" id="TVP39090.1"/>
    </source>
</evidence>
<comment type="caution">
    <text evidence="7">The sequence shown here is derived from an EMBL/GenBank/DDBJ whole genome shotgun (WGS) entry which is preliminary data.</text>
</comment>
<keyword evidence="2 5" id="KW-0812">Transmembrane</keyword>
<evidence type="ECO:0000256" key="2">
    <source>
        <dbReference type="ARBA" id="ARBA00022692"/>
    </source>
</evidence>
<dbReference type="InterPro" id="IPR036259">
    <property type="entry name" value="MFS_trans_sf"/>
</dbReference>
<proteinExistence type="predicted"/>